<evidence type="ECO:0000256" key="3">
    <source>
        <dbReference type="ARBA" id="ARBA00022793"/>
    </source>
</evidence>
<comment type="catalytic activity">
    <reaction evidence="6 7">
        <text>orotidine 5'-phosphate + H(+) = UMP + CO2</text>
        <dbReference type="Rhea" id="RHEA:11596"/>
        <dbReference type="ChEBI" id="CHEBI:15378"/>
        <dbReference type="ChEBI" id="CHEBI:16526"/>
        <dbReference type="ChEBI" id="CHEBI:57538"/>
        <dbReference type="ChEBI" id="CHEBI:57865"/>
        <dbReference type="EC" id="4.1.1.23"/>
    </reaction>
</comment>
<dbReference type="Gene3D" id="3.20.20.70">
    <property type="entry name" value="Aldolase class I"/>
    <property type="match status" value="1"/>
</dbReference>
<dbReference type="SUPFAM" id="SSF51366">
    <property type="entry name" value="Ribulose-phoshate binding barrel"/>
    <property type="match status" value="1"/>
</dbReference>
<dbReference type="RefSeq" id="WP_198947492.1">
    <property type="nucleotide sequence ID" value="NZ_NEWD01000004.1"/>
</dbReference>
<evidence type="ECO:0000256" key="1">
    <source>
        <dbReference type="ARBA" id="ARBA00004861"/>
    </source>
</evidence>
<keyword evidence="4 7" id="KW-0665">Pyrimidine biosynthesis</keyword>
<dbReference type="EMBL" id="NEWD01000004">
    <property type="protein sequence ID" value="OXN01215.1"/>
    <property type="molecule type" value="Genomic_DNA"/>
</dbReference>
<dbReference type="AlphaFoldDB" id="A0A229W039"/>
<reference evidence="9 10" key="1">
    <citation type="submission" date="2017-05" db="EMBL/GenBank/DDBJ databases">
        <title>Bifidobacterium vansinderenii sp. nov.</title>
        <authorList>
            <person name="Lugli G.A."/>
            <person name="Duranti S."/>
            <person name="Mangifesta M."/>
        </authorList>
    </citation>
    <scope>NUCLEOTIDE SEQUENCE [LARGE SCALE GENOMIC DNA]</scope>
    <source>
        <strain evidence="9 10">Tam10B</strain>
    </source>
</reference>
<sequence>MDRLIDAISAADNPSVVGLDPKPALLPKQLIDNAREATISESEMGNPMGAEAAWSINFAAMYLKFNTAIIDAVKDIVPAVKPQIAMYEALGEAGLWMYARTCKYAQDNGLYVLGDIKRGDIGSTAEAYAHHLSGFPLKFSDVADPDEVENVERNAEANAAGIDDAEENGDEFQFGSEWYEDAVTVNPYLGTDGITPFVDAAATHDKDIFILVRTSNPSSSEIQELELANGGRVYEHVADLVEGWGANTIGSHGYSRTGAVVGATHPEEGARLRERMPHTFFLVPGYGAQGGTAADVARMFDANGSGAIVNSSRGIIGAWKKNPDYNEDLNIDDALAIVAQSARTAALAMREDLNSALKEARR</sequence>
<feature type="active site" description="Proton donor" evidence="7">
    <location>
        <position position="117"/>
    </location>
</feature>
<dbReference type="InterPro" id="IPR001754">
    <property type="entry name" value="OMPdeCOase_dom"/>
</dbReference>
<dbReference type="GO" id="GO:0006207">
    <property type="term" value="P:'de novo' pyrimidine nucleobase biosynthetic process"/>
    <property type="evidence" value="ECO:0007669"/>
    <property type="project" value="InterPro"/>
</dbReference>
<comment type="similarity">
    <text evidence="2 7">Belongs to the OMP decarboxylase family. Type 2 subfamily.</text>
</comment>
<keyword evidence="10" id="KW-1185">Reference proteome</keyword>
<organism evidence="9 10">
    <name type="scientific">Bifidobacterium vansinderenii</name>
    <dbReference type="NCBI Taxonomy" id="1984871"/>
    <lineage>
        <taxon>Bacteria</taxon>
        <taxon>Bacillati</taxon>
        <taxon>Actinomycetota</taxon>
        <taxon>Actinomycetes</taxon>
        <taxon>Bifidobacteriales</taxon>
        <taxon>Bifidobacteriaceae</taxon>
        <taxon>Bifidobacterium</taxon>
    </lineage>
</organism>
<evidence type="ECO:0000313" key="10">
    <source>
        <dbReference type="Proteomes" id="UP000215433"/>
    </source>
</evidence>
<dbReference type="Proteomes" id="UP000215433">
    <property type="component" value="Unassembled WGS sequence"/>
</dbReference>
<dbReference type="NCBIfam" id="TIGR02127">
    <property type="entry name" value="pyrF_sub2"/>
    <property type="match status" value="1"/>
</dbReference>
<name>A0A229W039_9BIFI</name>
<gene>
    <name evidence="7" type="primary">pyrF</name>
    <name evidence="9" type="ORF">Tam10B_0215</name>
</gene>
<keyword evidence="5 7" id="KW-0456">Lyase</keyword>
<dbReference type="InterPro" id="IPR011995">
    <property type="entry name" value="OMPdecase_type-2"/>
</dbReference>
<dbReference type="HAMAP" id="MF_01215">
    <property type="entry name" value="OMPdecase_type2"/>
    <property type="match status" value="1"/>
</dbReference>
<evidence type="ECO:0000256" key="7">
    <source>
        <dbReference type="HAMAP-Rule" id="MF_01215"/>
    </source>
</evidence>
<comment type="caution">
    <text evidence="9">The sequence shown here is derived from an EMBL/GenBank/DDBJ whole genome shotgun (WGS) entry which is preliminary data.</text>
</comment>
<dbReference type="GO" id="GO:0044205">
    <property type="term" value="P:'de novo' UMP biosynthetic process"/>
    <property type="evidence" value="ECO:0007669"/>
    <property type="project" value="UniProtKB-UniRule"/>
</dbReference>
<dbReference type="PANTHER" id="PTHR43375">
    <property type="entry name" value="OROTIDINE 5'-PHOSPHATE DECARBOXYLASE"/>
    <property type="match status" value="1"/>
</dbReference>
<dbReference type="GO" id="GO:0004590">
    <property type="term" value="F:orotidine-5'-phosphate decarboxylase activity"/>
    <property type="evidence" value="ECO:0007669"/>
    <property type="project" value="UniProtKB-UniRule"/>
</dbReference>
<evidence type="ECO:0000256" key="6">
    <source>
        <dbReference type="ARBA" id="ARBA00049157"/>
    </source>
</evidence>
<accession>A0A229W039</accession>
<evidence type="ECO:0000256" key="4">
    <source>
        <dbReference type="ARBA" id="ARBA00022975"/>
    </source>
</evidence>
<feature type="domain" description="Orotidine 5'-phosphate decarboxylase" evidence="8">
    <location>
        <begin position="14"/>
        <end position="328"/>
    </location>
</feature>
<dbReference type="PROSITE" id="PS00156">
    <property type="entry name" value="OMPDECASE"/>
    <property type="match status" value="1"/>
</dbReference>
<evidence type="ECO:0000259" key="8">
    <source>
        <dbReference type="SMART" id="SM00934"/>
    </source>
</evidence>
<dbReference type="PANTHER" id="PTHR43375:SF1">
    <property type="entry name" value="OROTIDINE 5'-PHOSPHATE DECARBOXYLASE"/>
    <property type="match status" value="1"/>
</dbReference>
<dbReference type="CDD" id="cd04725">
    <property type="entry name" value="OMP_decarboxylase_like"/>
    <property type="match status" value="1"/>
</dbReference>
<keyword evidence="3 7" id="KW-0210">Decarboxylase</keyword>
<dbReference type="EC" id="4.1.1.23" evidence="7"/>
<proteinExistence type="inferred from homology"/>
<dbReference type="InterPro" id="IPR013785">
    <property type="entry name" value="Aldolase_TIM"/>
</dbReference>
<evidence type="ECO:0000313" key="9">
    <source>
        <dbReference type="EMBL" id="OXN01215.1"/>
    </source>
</evidence>
<evidence type="ECO:0000256" key="5">
    <source>
        <dbReference type="ARBA" id="ARBA00023239"/>
    </source>
</evidence>
<comment type="pathway">
    <text evidence="1 7">Pyrimidine metabolism; UMP biosynthesis via de novo pathway; UMP from orotate: step 2/2.</text>
</comment>
<dbReference type="Pfam" id="PF00215">
    <property type="entry name" value="OMPdecase"/>
    <property type="match status" value="2"/>
</dbReference>
<protein>
    <recommendedName>
        <fullName evidence="7">Orotidine 5'-phosphate decarboxylase</fullName>
        <ecNumber evidence="7">4.1.1.23</ecNumber>
    </recommendedName>
    <alternativeName>
        <fullName evidence="7">OMP decarboxylase</fullName>
        <shortName evidence="7">OMPDCase</shortName>
        <shortName evidence="7">OMPdecase</shortName>
    </alternativeName>
</protein>
<dbReference type="InterPro" id="IPR011060">
    <property type="entry name" value="RibuloseP-bd_barrel"/>
</dbReference>
<evidence type="ECO:0000256" key="2">
    <source>
        <dbReference type="ARBA" id="ARBA00008847"/>
    </source>
</evidence>
<dbReference type="SMART" id="SM00934">
    <property type="entry name" value="OMPdecase"/>
    <property type="match status" value="1"/>
</dbReference>
<dbReference type="InterPro" id="IPR018089">
    <property type="entry name" value="OMPdecase_AS"/>
</dbReference>
<dbReference type="UniPathway" id="UPA00070">
    <property type="reaction ID" value="UER00120"/>
</dbReference>